<protein>
    <recommendedName>
        <fullName evidence="9">Nucleoporin NSP1-like C-terminal domain-containing protein</fullName>
    </recommendedName>
</protein>
<dbReference type="Pfam" id="PF05064">
    <property type="entry name" value="Nsp1_C"/>
    <property type="match status" value="1"/>
</dbReference>
<comment type="similarity">
    <text evidence="2">Belongs to the nucleoporin NSP1/NUP62 family.</text>
</comment>
<evidence type="ECO:0000313" key="11">
    <source>
        <dbReference type="Proteomes" id="UP001378592"/>
    </source>
</evidence>
<dbReference type="AlphaFoldDB" id="A0AAN9Z595"/>
<keyword evidence="6" id="KW-0811">Translocation</keyword>
<evidence type="ECO:0000259" key="9">
    <source>
        <dbReference type="Pfam" id="PF05064"/>
    </source>
</evidence>
<dbReference type="GO" id="GO:0044613">
    <property type="term" value="C:nuclear pore central transport channel"/>
    <property type="evidence" value="ECO:0007669"/>
    <property type="project" value="TreeGrafter"/>
</dbReference>
<sequence>MNQALQVKAWDLVLIAHGEKIINLNNAVEHVKLEQQQLDHELDFILGQQKELEDLRTPLKKELETNSVSDPDREHTDELAENLYTQLEQMTEDLKDVEHINETNRFQDNTDLIVQIVRIFNAHMNSLQ</sequence>
<evidence type="ECO:0000256" key="6">
    <source>
        <dbReference type="ARBA" id="ARBA00023010"/>
    </source>
</evidence>
<dbReference type="Gene3D" id="1.20.5.170">
    <property type="match status" value="1"/>
</dbReference>
<comment type="subcellular location">
    <subcellularLocation>
        <location evidence="1">Nucleus</location>
        <location evidence="1">Nuclear pore complex</location>
    </subcellularLocation>
</comment>
<evidence type="ECO:0000256" key="1">
    <source>
        <dbReference type="ARBA" id="ARBA00004567"/>
    </source>
</evidence>
<dbReference type="Proteomes" id="UP001378592">
    <property type="component" value="Unassembled WGS sequence"/>
</dbReference>
<evidence type="ECO:0000256" key="7">
    <source>
        <dbReference type="ARBA" id="ARBA00023132"/>
    </source>
</evidence>
<keyword evidence="7" id="KW-0906">Nuclear pore complex</keyword>
<organism evidence="10 11">
    <name type="scientific">Gryllus longicercus</name>
    <dbReference type="NCBI Taxonomy" id="2509291"/>
    <lineage>
        <taxon>Eukaryota</taxon>
        <taxon>Metazoa</taxon>
        <taxon>Ecdysozoa</taxon>
        <taxon>Arthropoda</taxon>
        <taxon>Hexapoda</taxon>
        <taxon>Insecta</taxon>
        <taxon>Pterygota</taxon>
        <taxon>Neoptera</taxon>
        <taxon>Polyneoptera</taxon>
        <taxon>Orthoptera</taxon>
        <taxon>Ensifera</taxon>
        <taxon>Gryllidea</taxon>
        <taxon>Grylloidea</taxon>
        <taxon>Gryllidae</taxon>
        <taxon>Gryllinae</taxon>
        <taxon>Gryllus</taxon>
    </lineage>
</organism>
<dbReference type="PANTHER" id="PTHR12084">
    <property type="entry name" value="NUCLEAR PORE GLYCOPROTEIN P62-RELATED"/>
    <property type="match status" value="1"/>
</dbReference>
<keyword evidence="5" id="KW-0653">Protein transport</keyword>
<dbReference type="EMBL" id="JAZDUA010000229">
    <property type="protein sequence ID" value="KAK7863474.1"/>
    <property type="molecule type" value="Genomic_DNA"/>
</dbReference>
<evidence type="ECO:0000256" key="4">
    <source>
        <dbReference type="ARBA" id="ARBA00022816"/>
    </source>
</evidence>
<evidence type="ECO:0000313" key="10">
    <source>
        <dbReference type="EMBL" id="KAK7863474.1"/>
    </source>
</evidence>
<comment type="caution">
    <text evidence="10">The sequence shown here is derived from an EMBL/GenBank/DDBJ whole genome shotgun (WGS) entry which is preliminary data.</text>
</comment>
<name>A0AAN9Z595_9ORTH</name>
<dbReference type="PANTHER" id="PTHR12084:SF0">
    <property type="entry name" value="NUCLEAR PORE GLYCOPROTEIN P62"/>
    <property type="match status" value="1"/>
</dbReference>
<evidence type="ECO:0000256" key="5">
    <source>
        <dbReference type="ARBA" id="ARBA00022927"/>
    </source>
</evidence>
<keyword evidence="3" id="KW-0813">Transport</keyword>
<evidence type="ECO:0000256" key="2">
    <source>
        <dbReference type="ARBA" id="ARBA00005911"/>
    </source>
</evidence>
<keyword evidence="11" id="KW-1185">Reference proteome</keyword>
<dbReference type="GO" id="GO:0006405">
    <property type="term" value="P:RNA export from nucleus"/>
    <property type="evidence" value="ECO:0007669"/>
    <property type="project" value="TreeGrafter"/>
</dbReference>
<evidence type="ECO:0000256" key="8">
    <source>
        <dbReference type="ARBA" id="ARBA00023242"/>
    </source>
</evidence>
<dbReference type="InterPro" id="IPR026010">
    <property type="entry name" value="NSP1/NUP62"/>
</dbReference>
<dbReference type="InterPro" id="IPR007758">
    <property type="entry name" value="Nucleoporin_NSP1_C"/>
</dbReference>
<dbReference type="GO" id="GO:0051028">
    <property type="term" value="P:mRNA transport"/>
    <property type="evidence" value="ECO:0007669"/>
    <property type="project" value="UniProtKB-KW"/>
</dbReference>
<dbReference type="GO" id="GO:0017056">
    <property type="term" value="F:structural constituent of nuclear pore"/>
    <property type="evidence" value="ECO:0007669"/>
    <property type="project" value="InterPro"/>
</dbReference>
<keyword evidence="4" id="KW-0509">mRNA transport</keyword>
<gene>
    <name evidence="10" type="ORF">R5R35_010510</name>
</gene>
<dbReference type="GO" id="GO:0006606">
    <property type="term" value="P:protein import into nucleus"/>
    <property type="evidence" value="ECO:0007669"/>
    <property type="project" value="TreeGrafter"/>
</dbReference>
<feature type="domain" description="Nucleoporin NSP1-like C-terminal" evidence="9">
    <location>
        <begin position="2"/>
        <end position="67"/>
    </location>
</feature>
<proteinExistence type="inferred from homology"/>
<keyword evidence="8" id="KW-0539">Nucleus</keyword>
<accession>A0AAN9Z595</accession>
<reference evidence="10 11" key="1">
    <citation type="submission" date="2024-03" db="EMBL/GenBank/DDBJ databases">
        <title>The genome assembly and annotation of the cricket Gryllus longicercus Weissman &amp; Gray.</title>
        <authorList>
            <person name="Szrajer S."/>
            <person name="Gray D."/>
            <person name="Ylla G."/>
        </authorList>
    </citation>
    <scope>NUCLEOTIDE SEQUENCE [LARGE SCALE GENOMIC DNA]</scope>
    <source>
        <strain evidence="10">DAG 2021-001</strain>
        <tissue evidence="10">Whole body minus gut</tissue>
    </source>
</reference>
<evidence type="ECO:0000256" key="3">
    <source>
        <dbReference type="ARBA" id="ARBA00022448"/>
    </source>
</evidence>
<dbReference type="GO" id="GO:0005543">
    <property type="term" value="F:phospholipid binding"/>
    <property type="evidence" value="ECO:0007669"/>
    <property type="project" value="TreeGrafter"/>
</dbReference>